<evidence type="ECO:0000313" key="4">
    <source>
        <dbReference type="EMBL" id="KAF8817731.1"/>
    </source>
</evidence>
<organism evidence="4 5">
    <name type="scientific">Cardiosporidium cionae</name>
    <dbReference type="NCBI Taxonomy" id="476202"/>
    <lineage>
        <taxon>Eukaryota</taxon>
        <taxon>Sar</taxon>
        <taxon>Alveolata</taxon>
        <taxon>Apicomplexa</taxon>
        <taxon>Aconoidasida</taxon>
        <taxon>Nephromycida</taxon>
        <taxon>Cardiosporidium</taxon>
    </lineage>
</organism>
<comment type="caution">
    <text evidence="4">The sequence shown here is derived from an EMBL/GenBank/DDBJ whole genome shotgun (WGS) entry which is preliminary data.</text>
</comment>
<dbReference type="Pfam" id="PF01016">
    <property type="entry name" value="Ribosomal_L27"/>
    <property type="match status" value="1"/>
</dbReference>
<name>A0ABQ7J4M7_9APIC</name>
<dbReference type="Gene3D" id="2.40.50.100">
    <property type="match status" value="1"/>
</dbReference>
<evidence type="ECO:0008006" key="6">
    <source>
        <dbReference type="Google" id="ProtNLM"/>
    </source>
</evidence>
<keyword evidence="3" id="KW-0687">Ribonucleoprotein</keyword>
<evidence type="ECO:0000313" key="5">
    <source>
        <dbReference type="Proteomes" id="UP000823046"/>
    </source>
</evidence>
<protein>
    <recommendedName>
        <fullName evidence="6">Ribosomal protein L27</fullName>
    </recommendedName>
</protein>
<proteinExistence type="inferred from homology"/>
<sequence>MYRIWGLPCAAIRTTQNVILNNCNFSVFSNFNIPALRRITSQCITPRLPHGGIPFCISHHALNINNASISSPFRHSPIGRIHVASRSLSNLPHLLSGDPFASRCLLPVTPLQCRTKMVKVTAYHRKARSYPFNQTRKPHIGIKKLSGEFVHSGYLLVKQRKFIAWNPHVTRHRHFKYYPGENVGVIKSTSLVALCSGRVKFTHDVSRDVRMVNVLPEVPDLLLKEDCWRYRTEHVASMEENKHLCYLRTKASPWVEPSLVQAPTKAPPRNRNIASHDAWEHPLLPNSNYHKLRSRR</sequence>
<accession>A0ABQ7J4M7</accession>
<keyword evidence="2" id="KW-0689">Ribosomal protein</keyword>
<dbReference type="EMBL" id="JADAQX010001720">
    <property type="protein sequence ID" value="KAF8817731.1"/>
    <property type="molecule type" value="Genomic_DNA"/>
</dbReference>
<dbReference type="Proteomes" id="UP000823046">
    <property type="component" value="Unassembled WGS sequence"/>
</dbReference>
<comment type="similarity">
    <text evidence="1">Belongs to the bacterial ribosomal protein bL27 family.</text>
</comment>
<evidence type="ECO:0000256" key="2">
    <source>
        <dbReference type="ARBA" id="ARBA00022980"/>
    </source>
</evidence>
<dbReference type="SUPFAM" id="SSF110324">
    <property type="entry name" value="Ribosomal L27 protein-like"/>
    <property type="match status" value="1"/>
</dbReference>
<dbReference type="InterPro" id="IPR001684">
    <property type="entry name" value="Ribosomal_bL27"/>
</dbReference>
<dbReference type="PANTHER" id="PTHR15893">
    <property type="entry name" value="RIBOSOMAL PROTEIN L27"/>
    <property type="match status" value="1"/>
</dbReference>
<reference evidence="4 5" key="1">
    <citation type="journal article" date="2020" name="bioRxiv">
        <title>Metabolic contributions of an alphaproteobacterial endosymbiont in the apicomplexan Cardiosporidium cionae.</title>
        <authorList>
            <person name="Hunter E.S."/>
            <person name="Paight C.J."/>
            <person name="Lane C.E."/>
        </authorList>
    </citation>
    <scope>NUCLEOTIDE SEQUENCE [LARGE SCALE GENOMIC DNA]</scope>
    <source>
        <strain evidence="4">ESH_2018</strain>
    </source>
</reference>
<evidence type="ECO:0000256" key="1">
    <source>
        <dbReference type="ARBA" id="ARBA00010797"/>
    </source>
</evidence>
<gene>
    <name evidence="4" type="ORF">IE077_004517</name>
</gene>
<keyword evidence="5" id="KW-1185">Reference proteome</keyword>
<evidence type="ECO:0000256" key="3">
    <source>
        <dbReference type="ARBA" id="ARBA00023274"/>
    </source>
</evidence>
<dbReference type="PANTHER" id="PTHR15893:SF0">
    <property type="entry name" value="LARGE RIBOSOMAL SUBUNIT PROTEIN BL27M"/>
    <property type="match status" value="1"/>
</dbReference>